<dbReference type="Proteomes" id="UP001338125">
    <property type="component" value="Unassembled WGS sequence"/>
</dbReference>
<feature type="region of interest" description="Disordered" evidence="1">
    <location>
        <begin position="376"/>
        <end position="432"/>
    </location>
</feature>
<gene>
    <name evidence="2" type="ORF">PT974_09627</name>
</gene>
<feature type="region of interest" description="Disordered" evidence="1">
    <location>
        <begin position="252"/>
        <end position="354"/>
    </location>
</feature>
<comment type="caution">
    <text evidence="2">The sequence shown here is derived from an EMBL/GenBank/DDBJ whole genome shotgun (WGS) entry which is preliminary data.</text>
</comment>
<feature type="region of interest" description="Disordered" evidence="1">
    <location>
        <begin position="14"/>
        <end position="56"/>
    </location>
</feature>
<sequence>MTFPSSFHMPGAWNSDGVHPGLFRPPVSPSPSADYIPSPAFTADTNSKRKWNRRDVPRLQDVAPSDGFLDGEGFLAMDDNGVLGESMFSDSDYRRALGSKRSREQMNASPTGPMQLFNLPEKPAQVEGWGSLAFSTIGGVVGRVWEFCRIGGFRGFAAGGGTTFKMIPHGSMSETAPLPTPPADATFYFQANLHNDDYDDGQQQYMTPHAERFYHERPETPVSSGYSTPSGRATKRRHTDYLHELGRNWVMIREPSEAGERRTPRKASSSHRSSSQPRSQASPATGGSRRFATPNPRHSAPVLTSAPRRPASRTTSRPASRLSDTSSVRPARPASAASFASFTGRHSPSPSKIPVRVPTVVASTATTASPSVVAAAAAVTPTHSNSRRRRNSAVPAPSQPPPHRGHRRTNSAASLVPASLASNRGNGIEDSPRLDAEAKHLATRRKIEERETDFRMAAFNKRLQDMIRQGKEALGTTIEVDVREEAEEEEGGWEDEN</sequence>
<feature type="compositionally biased region" description="Polar residues" evidence="1">
    <location>
        <begin position="221"/>
        <end position="231"/>
    </location>
</feature>
<dbReference type="EMBL" id="JAVFKD010000014">
    <property type="protein sequence ID" value="KAK5991346.1"/>
    <property type="molecule type" value="Genomic_DNA"/>
</dbReference>
<accession>A0ABR0SGS7</accession>
<protein>
    <submittedName>
        <fullName evidence="2">Uncharacterized protein</fullName>
    </submittedName>
</protein>
<keyword evidence="3" id="KW-1185">Reference proteome</keyword>
<organism evidence="2 3">
    <name type="scientific">Cladobotryum mycophilum</name>
    <dbReference type="NCBI Taxonomy" id="491253"/>
    <lineage>
        <taxon>Eukaryota</taxon>
        <taxon>Fungi</taxon>
        <taxon>Dikarya</taxon>
        <taxon>Ascomycota</taxon>
        <taxon>Pezizomycotina</taxon>
        <taxon>Sordariomycetes</taxon>
        <taxon>Hypocreomycetidae</taxon>
        <taxon>Hypocreales</taxon>
        <taxon>Hypocreaceae</taxon>
        <taxon>Cladobotryum</taxon>
    </lineage>
</organism>
<feature type="region of interest" description="Disordered" evidence="1">
    <location>
        <begin position="217"/>
        <end position="237"/>
    </location>
</feature>
<feature type="compositionally biased region" description="Low complexity" evidence="1">
    <location>
        <begin position="270"/>
        <end position="284"/>
    </location>
</feature>
<feature type="compositionally biased region" description="Low complexity" evidence="1">
    <location>
        <begin position="304"/>
        <end position="342"/>
    </location>
</feature>
<evidence type="ECO:0000256" key="1">
    <source>
        <dbReference type="SAM" id="MobiDB-lite"/>
    </source>
</evidence>
<evidence type="ECO:0000313" key="2">
    <source>
        <dbReference type="EMBL" id="KAK5991346.1"/>
    </source>
</evidence>
<reference evidence="2 3" key="1">
    <citation type="submission" date="2024-01" db="EMBL/GenBank/DDBJ databases">
        <title>Complete genome of Cladobotryum mycophilum ATHUM6906.</title>
        <authorList>
            <person name="Christinaki A.C."/>
            <person name="Myridakis A.I."/>
            <person name="Kouvelis V.N."/>
        </authorList>
    </citation>
    <scope>NUCLEOTIDE SEQUENCE [LARGE SCALE GENOMIC DNA]</scope>
    <source>
        <strain evidence="2 3">ATHUM6906</strain>
    </source>
</reference>
<evidence type="ECO:0000313" key="3">
    <source>
        <dbReference type="Proteomes" id="UP001338125"/>
    </source>
</evidence>
<feature type="compositionally biased region" description="Low complexity" evidence="1">
    <location>
        <begin position="411"/>
        <end position="422"/>
    </location>
</feature>
<name>A0ABR0SGS7_9HYPO</name>
<proteinExistence type="predicted"/>